<feature type="transmembrane region" description="Helical" evidence="1">
    <location>
        <begin position="297"/>
        <end position="314"/>
    </location>
</feature>
<evidence type="ECO:0000256" key="1">
    <source>
        <dbReference type="SAM" id="Phobius"/>
    </source>
</evidence>
<dbReference type="AlphaFoldDB" id="A0A4R1R756"/>
<dbReference type="RefSeq" id="WP_058966366.1">
    <property type="nucleotide sequence ID" value="NZ_CABKVM010000019.1"/>
</dbReference>
<organism evidence="2 3">
    <name type="scientific">Allofournierella massiliensis</name>
    <dbReference type="NCBI Taxonomy" id="1650663"/>
    <lineage>
        <taxon>Bacteria</taxon>
        <taxon>Bacillati</taxon>
        <taxon>Bacillota</taxon>
        <taxon>Clostridia</taxon>
        <taxon>Eubacteriales</taxon>
        <taxon>Oscillospiraceae</taxon>
        <taxon>Allofournierella</taxon>
    </lineage>
</organism>
<dbReference type="STRING" id="1650663.GCA_001486665_03015"/>
<feature type="transmembrane region" description="Helical" evidence="1">
    <location>
        <begin position="48"/>
        <end position="74"/>
    </location>
</feature>
<sequence>MKKYGNRELCPGAAALGILLLLILQPSASTKGVLAGLESCAFQVIPALFPFFVVTGLILESPLAEWLGLAFYPVTRLGLGIRQRRASTVLLLCWLGGFAVAASAISRLYQQGGLCRRQAMLLLVCGVGSGPAFVVNTVGLLMLGSAPLGVCLLGAMLTANVCTALIFRFLFAVLPEKREPAASVLHSTGETNQPAGLVGSIQNAVHSMLTVCGFVVFFRFLCETAAQALSLGAPGFFALCAGLEVTSGCAAGAALPGCAAMACCAALSVQSLSVFLQVRALLCRELPIWPLAAARPLHLGFSLLFFRLFVRWLPGAAEAISTLAPRVICRTHTAPDAALVLFAFCCLVLFRLERGSRQLRRRKQA</sequence>
<name>A0A4R1R756_9FIRM</name>
<protein>
    <recommendedName>
        <fullName evidence="4">Sporulation integral membrane protein YlbJ</fullName>
    </recommendedName>
</protein>
<gene>
    <name evidence="2" type="ORF">EDD77_102181</name>
</gene>
<keyword evidence="1" id="KW-0472">Membrane</keyword>
<feature type="transmembrane region" description="Helical" evidence="1">
    <location>
        <begin position="334"/>
        <end position="352"/>
    </location>
</feature>
<evidence type="ECO:0000313" key="2">
    <source>
        <dbReference type="EMBL" id="TCL61441.1"/>
    </source>
</evidence>
<comment type="caution">
    <text evidence="2">The sequence shown here is derived from an EMBL/GenBank/DDBJ whole genome shotgun (WGS) entry which is preliminary data.</text>
</comment>
<feature type="transmembrane region" description="Helical" evidence="1">
    <location>
        <begin position="150"/>
        <end position="171"/>
    </location>
</feature>
<dbReference type="Proteomes" id="UP000295184">
    <property type="component" value="Unassembled WGS sequence"/>
</dbReference>
<evidence type="ECO:0008006" key="4">
    <source>
        <dbReference type="Google" id="ProtNLM"/>
    </source>
</evidence>
<proteinExistence type="predicted"/>
<dbReference type="EMBL" id="SLUM01000002">
    <property type="protein sequence ID" value="TCL61441.1"/>
    <property type="molecule type" value="Genomic_DNA"/>
</dbReference>
<feature type="transmembrane region" description="Helical" evidence="1">
    <location>
        <begin position="253"/>
        <end position="276"/>
    </location>
</feature>
<keyword evidence="1" id="KW-1133">Transmembrane helix</keyword>
<keyword evidence="1" id="KW-0812">Transmembrane</keyword>
<feature type="transmembrane region" description="Helical" evidence="1">
    <location>
        <begin position="121"/>
        <end position="143"/>
    </location>
</feature>
<feature type="transmembrane region" description="Helical" evidence="1">
    <location>
        <begin position="86"/>
        <end position="109"/>
    </location>
</feature>
<dbReference type="OrthoDB" id="1645614at2"/>
<reference evidence="2 3" key="1">
    <citation type="submission" date="2019-03" db="EMBL/GenBank/DDBJ databases">
        <title>Genomic Encyclopedia of Type Strains, Phase IV (KMG-IV): sequencing the most valuable type-strain genomes for metagenomic binning, comparative biology and taxonomic classification.</title>
        <authorList>
            <person name="Goeker M."/>
        </authorList>
    </citation>
    <scope>NUCLEOTIDE SEQUENCE [LARGE SCALE GENOMIC DNA]</scope>
    <source>
        <strain evidence="2 3">DSM 100451</strain>
    </source>
</reference>
<accession>A0A4R1R756</accession>
<evidence type="ECO:0000313" key="3">
    <source>
        <dbReference type="Proteomes" id="UP000295184"/>
    </source>
</evidence>